<dbReference type="HOGENOM" id="CLU_974766_0_0_1"/>
<feature type="compositionally biased region" description="Polar residues" evidence="1">
    <location>
        <begin position="129"/>
        <end position="154"/>
    </location>
</feature>
<evidence type="ECO:0000313" key="2">
    <source>
        <dbReference type="EMBL" id="ETI56091.1"/>
    </source>
</evidence>
<comment type="caution">
    <text evidence="2">The sequence shown here is derived from an EMBL/GenBank/DDBJ whole genome shotgun (WGS) entry which is preliminary data.</text>
</comment>
<name>V9FYF4_PHYNI</name>
<sequence length="286" mass="31386">MKAAVRGVDYFVRGEELLKYLDRLALEELKQKQKKATVHTLLPASSSTGGGAGGGETSSMPANDQADNLIRAEQHSGVVLRISGGATTEKLLTPNGGTTDTQNNDSETVQLQQQADADTLPYTPHIHDSNSSSETEAAYDQNDTNRSDISSDTDINVTRAHDSLDDYMAFNSDGETDDGFDNNDDKLNFEALDSYDDDDIAPHDVMFGDELLATVGGIEGILADVLDPYPYMDEPYEPRPANSMYNGYPGLYDGDYGPNAEEDIALASEEYFHEKLDERVDVQYEW</sequence>
<reference evidence="2 3" key="1">
    <citation type="submission" date="2013-11" db="EMBL/GenBank/DDBJ databases">
        <title>The Genome Sequence of Phytophthora parasitica P1569.</title>
        <authorList>
            <consortium name="The Broad Institute Genomics Platform"/>
            <person name="Russ C."/>
            <person name="Tyler B."/>
            <person name="Panabieres F."/>
            <person name="Shan W."/>
            <person name="Tripathy S."/>
            <person name="Grunwald N."/>
            <person name="Machado M."/>
            <person name="Johnson C.S."/>
            <person name="Arredondo F."/>
            <person name="Hong C."/>
            <person name="Coffey M."/>
            <person name="Young S.K."/>
            <person name="Zeng Q."/>
            <person name="Gargeya S."/>
            <person name="Fitzgerald M."/>
            <person name="Abouelleil A."/>
            <person name="Alvarado L."/>
            <person name="Chapman S.B."/>
            <person name="Gainer-Dewar J."/>
            <person name="Goldberg J."/>
            <person name="Griggs A."/>
            <person name="Gujja S."/>
            <person name="Hansen M."/>
            <person name="Howarth C."/>
            <person name="Imamovic A."/>
            <person name="Ireland A."/>
            <person name="Larimer J."/>
            <person name="McCowan C."/>
            <person name="Murphy C."/>
            <person name="Pearson M."/>
            <person name="Poon T.W."/>
            <person name="Priest M."/>
            <person name="Roberts A."/>
            <person name="Saif S."/>
            <person name="Shea T."/>
            <person name="Sykes S."/>
            <person name="Wortman J."/>
            <person name="Nusbaum C."/>
            <person name="Birren B."/>
        </authorList>
    </citation>
    <scope>NUCLEOTIDE SEQUENCE [LARGE SCALE GENOMIC DNA]</scope>
    <source>
        <strain evidence="2 3">P1569</strain>
    </source>
</reference>
<dbReference type="PANTHER" id="PTHR37069">
    <property type="entry name" value="DDE_TNP_1_7 DOMAIN-CONTAINING PROTEIN"/>
    <property type="match status" value="1"/>
</dbReference>
<feature type="compositionally biased region" description="Polar residues" evidence="1">
    <location>
        <begin position="95"/>
        <end position="116"/>
    </location>
</feature>
<organism evidence="2 3">
    <name type="scientific">Phytophthora nicotianae P1569</name>
    <dbReference type="NCBI Taxonomy" id="1317065"/>
    <lineage>
        <taxon>Eukaryota</taxon>
        <taxon>Sar</taxon>
        <taxon>Stramenopiles</taxon>
        <taxon>Oomycota</taxon>
        <taxon>Peronosporomycetes</taxon>
        <taxon>Peronosporales</taxon>
        <taxon>Peronosporaceae</taxon>
        <taxon>Phytophthora</taxon>
    </lineage>
</organism>
<dbReference type="EMBL" id="ANIZ01000201">
    <property type="protein sequence ID" value="ETI56091.1"/>
    <property type="molecule type" value="Genomic_DNA"/>
</dbReference>
<feature type="region of interest" description="Disordered" evidence="1">
    <location>
        <begin position="34"/>
        <end position="63"/>
    </location>
</feature>
<accession>V9FYF4</accession>
<evidence type="ECO:0000313" key="3">
    <source>
        <dbReference type="Proteomes" id="UP000018721"/>
    </source>
</evidence>
<keyword evidence="3" id="KW-1185">Reference proteome</keyword>
<evidence type="ECO:0000256" key="1">
    <source>
        <dbReference type="SAM" id="MobiDB-lite"/>
    </source>
</evidence>
<gene>
    <name evidence="2" type="ORF">F443_01300</name>
</gene>
<dbReference type="Proteomes" id="UP000018721">
    <property type="component" value="Unassembled WGS sequence"/>
</dbReference>
<protein>
    <submittedName>
        <fullName evidence="2">Uncharacterized protein</fullName>
    </submittedName>
</protein>
<proteinExistence type="predicted"/>
<dbReference type="AlphaFoldDB" id="V9FYF4"/>
<feature type="region of interest" description="Disordered" evidence="1">
    <location>
        <begin position="88"/>
        <end position="154"/>
    </location>
</feature>
<dbReference type="PANTHER" id="PTHR37069:SF2">
    <property type="entry name" value="PIGGYBAC TRANSPOSABLE ELEMENT-DERIVED PROTEIN DOMAIN-CONTAINING PROTEIN"/>
    <property type="match status" value="1"/>
</dbReference>